<organism evidence="3 4">
    <name type="scientific">Jatrophihabitans endophyticus</name>
    <dbReference type="NCBI Taxonomy" id="1206085"/>
    <lineage>
        <taxon>Bacteria</taxon>
        <taxon>Bacillati</taxon>
        <taxon>Actinomycetota</taxon>
        <taxon>Actinomycetes</taxon>
        <taxon>Jatrophihabitantales</taxon>
        <taxon>Jatrophihabitantaceae</taxon>
        <taxon>Jatrophihabitans</taxon>
    </lineage>
</organism>
<dbReference type="STRING" id="1206085.SAMN05443575_1274"/>
<dbReference type="HAMAP" id="MF_00799">
    <property type="entry name" value="UPF0336"/>
    <property type="match status" value="1"/>
</dbReference>
<dbReference type="InterPro" id="IPR039569">
    <property type="entry name" value="FAS1-like_DH_region"/>
</dbReference>
<evidence type="ECO:0000313" key="4">
    <source>
        <dbReference type="Proteomes" id="UP000186132"/>
    </source>
</evidence>
<evidence type="ECO:0000259" key="2">
    <source>
        <dbReference type="Pfam" id="PF13452"/>
    </source>
</evidence>
<dbReference type="Gene3D" id="3.10.129.10">
    <property type="entry name" value="Hotdog Thioesterase"/>
    <property type="match status" value="1"/>
</dbReference>
<name>A0A1M5GSU4_9ACTN</name>
<accession>A0A1M5GSU4</accession>
<reference evidence="3 4" key="1">
    <citation type="submission" date="2016-11" db="EMBL/GenBank/DDBJ databases">
        <authorList>
            <person name="Jaros S."/>
            <person name="Januszkiewicz K."/>
            <person name="Wedrychowicz H."/>
        </authorList>
    </citation>
    <scope>NUCLEOTIDE SEQUENCE [LARGE SCALE GENOMIC DNA]</scope>
    <source>
        <strain evidence="3 4">DSM 45627</strain>
    </source>
</reference>
<protein>
    <recommendedName>
        <fullName evidence="1">UPF0336 protein SAMN05443575_1274</fullName>
    </recommendedName>
</protein>
<dbReference type="InterPro" id="IPR029069">
    <property type="entry name" value="HotDog_dom_sf"/>
</dbReference>
<evidence type="ECO:0000313" key="3">
    <source>
        <dbReference type="EMBL" id="SHG06572.1"/>
    </source>
</evidence>
<feature type="domain" description="FAS1-like dehydratase" evidence="2">
    <location>
        <begin position="8"/>
        <end position="137"/>
    </location>
</feature>
<evidence type="ECO:0000256" key="1">
    <source>
        <dbReference type="HAMAP-Rule" id="MF_00799"/>
    </source>
</evidence>
<gene>
    <name evidence="3" type="ORF">SAMN05443575_1274</name>
</gene>
<dbReference type="Proteomes" id="UP000186132">
    <property type="component" value="Unassembled WGS sequence"/>
</dbReference>
<dbReference type="InterPro" id="IPR016709">
    <property type="entry name" value="HadA-like"/>
</dbReference>
<keyword evidence="4" id="KW-1185">Reference proteome</keyword>
<dbReference type="RefSeq" id="WP_073387760.1">
    <property type="nucleotide sequence ID" value="NZ_FQVU01000002.1"/>
</dbReference>
<comment type="similarity">
    <text evidence="1">Belongs to the UPF0336 family.</text>
</comment>
<dbReference type="CDD" id="cd03441">
    <property type="entry name" value="R_hydratase_like"/>
    <property type="match status" value="1"/>
</dbReference>
<dbReference type="Pfam" id="PF13452">
    <property type="entry name" value="FAS1_DH_region"/>
    <property type="match status" value="1"/>
</dbReference>
<dbReference type="EMBL" id="FQVU01000002">
    <property type="protein sequence ID" value="SHG06572.1"/>
    <property type="molecule type" value="Genomic_DNA"/>
</dbReference>
<dbReference type="OrthoDB" id="5415111at2"/>
<dbReference type="SUPFAM" id="SSF54637">
    <property type="entry name" value="Thioesterase/thiol ester dehydrase-isomerase"/>
    <property type="match status" value="1"/>
</dbReference>
<dbReference type="AlphaFoldDB" id="A0A1M5GSU4"/>
<sequence>MPVDQSYVGRVYPPTPPYRVGREKIREFADAVGDPHPAYRDVAAARALGHDDVIAPPTFAIALTLPAGNQVVDDPDFGLDYSRVVHGDQRFVHHRPIRAGDLLQVVVAIESVRTIGGNDIVGTRADVSTVDGEDVATAHSTLVARGDA</sequence>
<proteinExistence type="inferred from homology"/>
<dbReference type="PIRSF" id="PIRSF018072">
    <property type="entry name" value="UCP018072"/>
    <property type="match status" value="1"/>
</dbReference>